<feature type="transmembrane region" description="Helical" evidence="1">
    <location>
        <begin position="101"/>
        <end position="123"/>
    </location>
</feature>
<evidence type="ECO:0000313" key="3">
    <source>
        <dbReference type="Proteomes" id="UP000285376"/>
    </source>
</evidence>
<keyword evidence="1" id="KW-1133">Transmembrane helix</keyword>
<dbReference type="RefSeq" id="WP_118913579.1">
    <property type="nucleotide sequence ID" value="NZ_CBCRVH010000010.1"/>
</dbReference>
<feature type="transmembrane region" description="Helical" evidence="1">
    <location>
        <begin position="37"/>
        <end position="56"/>
    </location>
</feature>
<keyword evidence="1" id="KW-0472">Membrane</keyword>
<dbReference type="AlphaFoldDB" id="A0A417Z446"/>
<feature type="transmembrane region" description="Helical" evidence="1">
    <location>
        <begin position="12"/>
        <end position="31"/>
    </location>
</feature>
<sequence length="181" mass="19460">MSLGPTTTVRLLRSLLVAALTACSAGIAHIVGGAHEAPVGLLVLLAAVGTPIMFTLSRRRWSFAQIVVVMGLAQVLLHAVMTMSMPAGHHVQPQLVEADEGWTQMAAAHIVATVLFSLCLAYGERALAWTLRRVLPHLVVPAWGHFVVRQTAFDAVRVPRPTFVRSPRASRAPPAVFVLSH</sequence>
<evidence type="ECO:0000313" key="2">
    <source>
        <dbReference type="EMBL" id="RHW45523.1"/>
    </source>
</evidence>
<keyword evidence="1" id="KW-0812">Transmembrane</keyword>
<dbReference type="EMBL" id="QWLM01000009">
    <property type="protein sequence ID" value="RHW45523.1"/>
    <property type="molecule type" value="Genomic_DNA"/>
</dbReference>
<reference evidence="2 3" key="1">
    <citation type="submission" date="2018-08" db="EMBL/GenBank/DDBJ databases">
        <title>Whole genome sequence analysis of Dermacoccus abyssi bacteria isolated from Deep Mariana trench Micromonospora spp reveals genes involved in the environmental adaptation and production of secondary metabolites.</title>
        <authorList>
            <person name="Abdel-Mageed W.M."/>
            <person name="Lehri B."/>
            <person name="Nouioui I."/>
            <person name="Goodfellow I."/>
            <person name="Jaspars M."/>
            <person name="Karlyshev A."/>
        </authorList>
    </citation>
    <scope>NUCLEOTIDE SEQUENCE [LARGE SCALE GENOMIC DNA]</scope>
    <source>
        <strain evidence="2 3">MT1.1</strain>
    </source>
</reference>
<organism evidence="2 3">
    <name type="scientific">Dermacoccus abyssi</name>
    <dbReference type="NCBI Taxonomy" id="322596"/>
    <lineage>
        <taxon>Bacteria</taxon>
        <taxon>Bacillati</taxon>
        <taxon>Actinomycetota</taxon>
        <taxon>Actinomycetes</taxon>
        <taxon>Micrococcales</taxon>
        <taxon>Dermacoccaceae</taxon>
        <taxon>Dermacoccus</taxon>
    </lineage>
</organism>
<comment type="caution">
    <text evidence="2">The sequence shown here is derived from an EMBL/GenBank/DDBJ whole genome shotgun (WGS) entry which is preliminary data.</text>
</comment>
<dbReference type="Proteomes" id="UP000285376">
    <property type="component" value="Unassembled WGS sequence"/>
</dbReference>
<accession>A0A417Z446</accession>
<protein>
    <submittedName>
        <fullName evidence="2">Uncharacterized protein</fullName>
    </submittedName>
</protein>
<proteinExistence type="predicted"/>
<evidence type="ECO:0000256" key="1">
    <source>
        <dbReference type="SAM" id="Phobius"/>
    </source>
</evidence>
<gene>
    <name evidence="2" type="ORF">D1832_09045</name>
</gene>
<feature type="transmembrane region" description="Helical" evidence="1">
    <location>
        <begin position="63"/>
        <end position="81"/>
    </location>
</feature>
<name>A0A417Z446_9MICO</name>